<comment type="caution">
    <text evidence="17">Lacks conserved residue(s) required for the propagation of feature annotation.</text>
</comment>
<evidence type="ECO:0000256" key="13">
    <source>
        <dbReference type="ARBA" id="ARBA00023027"/>
    </source>
</evidence>
<comment type="subcellular location">
    <subcellularLocation>
        <location evidence="3 17">Cytoplasm</location>
    </subcellularLocation>
</comment>
<accession>A0ABV7KPT9</accession>
<dbReference type="RefSeq" id="WP_117312374.1">
    <property type="nucleotide sequence ID" value="NZ_JBHRUJ010000016.1"/>
</dbReference>
<dbReference type="Pfam" id="PF01761">
    <property type="entry name" value="DHQ_synthase"/>
    <property type="match status" value="1"/>
</dbReference>
<evidence type="ECO:0000256" key="12">
    <source>
        <dbReference type="ARBA" id="ARBA00022833"/>
    </source>
</evidence>
<evidence type="ECO:0000256" key="16">
    <source>
        <dbReference type="ARBA" id="ARBA00023285"/>
    </source>
</evidence>
<feature type="binding site" evidence="17">
    <location>
        <position position="141"/>
    </location>
    <ligand>
        <name>NAD(+)</name>
        <dbReference type="ChEBI" id="CHEBI:57540"/>
    </ligand>
</feature>
<keyword evidence="11 17" id="KW-0547">Nucleotide-binding</keyword>
<evidence type="ECO:0000256" key="11">
    <source>
        <dbReference type="ARBA" id="ARBA00022741"/>
    </source>
</evidence>
<feature type="domain" description="3-dehydroquinate synthase N-terminal" evidence="18">
    <location>
        <begin position="67"/>
        <end position="178"/>
    </location>
</feature>
<keyword evidence="8 17" id="KW-0963">Cytoplasm</keyword>
<dbReference type="InterPro" id="IPR050071">
    <property type="entry name" value="Dehydroquinate_synthase"/>
</dbReference>
<keyword evidence="9 17" id="KW-0028">Amino-acid biosynthesis</keyword>
<feature type="binding site" evidence="17">
    <location>
        <begin position="168"/>
        <end position="171"/>
    </location>
    <ligand>
        <name>NAD(+)</name>
        <dbReference type="ChEBI" id="CHEBI:57540"/>
    </ligand>
</feature>
<evidence type="ECO:0000256" key="3">
    <source>
        <dbReference type="ARBA" id="ARBA00004496"/>
    </source>
</evidence>
<comment type="pathway">
    <text evidence="4 17">Metabolic intermediate biosynthesis; chorismate biosynthesis; chorismate from D-erythrose 4-phosphate and phosphoenolpyruvate: step 2/7.</text>
</comment>
<dbReference type="Pfam" id="PF24621">
    <property type="entry name" value="DHQS_C"/>
    <property type="match status" value="1"/>
</dbReference>
<dbReference type="Gene3D" id="3.40.50.1970">
    <property type="match status" value="1"/>
</dbReference>
<dbReference type="PIRSF" id="PIRSF001455">
    <property type="entry name" value="DHQ_synth"/>
    <property type="match status" value="1"/>
</dbReference>
<dbReference type="NCBIfam" id="TIGR01357">
    <property type="entry name" value="aroB"/>
    <property type="match status" value="1"/>
</dbReference>
<feature type="binding site" evidence="17">
    <location>
        <begin position="129"/>
        <end position="130"/>
    </location>
    <ligand>
        <name>NAD(+)</name>
        <dbReference type="ChEBI" id="CHEBI:57540"/>
    </ligand>
</feature>
<dbReference type="InterPro" id="IPR056179">
    <property type="entry name" value="DHQS_C"/>
</dbReference>
<evidence type="ECO:0000256" key="2">
    <source>
        <dbReference type="ARBA" id="ARBA00001911"/>
    </source>
</evidence>
<dbReference type="PANTHER" id="PTHR43622">
    <property type="entry name" value="3-DEHYDROQUINATE SYNTHASE"/>
    <property type="match status" value="1"/>
</dbReference>
<dbReference type="CDD" id="cd08195">
    <property type="entry name" value="DHQS"/>
    <property type="match status" value="1"/>
</dbReference>
<keyword evidence="12 17" id="KW-0862">Zinc</keyword>
<evidence type="ECO:0000256" key="4">
    <source>
        <dbReference type="ARBA" id="ARBA00004661"/>
    </source>
</evidence>
<feature type="binding site" evidence="17">
    <location>
        <position position="245"/>
    </location>
    <ligand>
        <name>Zn(2+)</name>
        <dbReference type="ChEBI" id="CHEBI:29105"/>
    </ligand>
</feature>
<dbReference type="InterPro" id="IPR016037">
    <property type="entry name" value="DHQ_synth_AroB"/>
</dbReference>
<dbReference type="InterPro" id="IPR030960">
    <property type="entry name" value="DHQS/DOIS_N"/>
</dbReference>
<keyword evidence="13 17" id="KW-0520">NAD</keyword>
<dbReference type="Proteomes" id="UP001595625">
    <property type="component" value="Unassembled WGS sequence"/>
</dbReference>
<comment type="caution">
    <text evidence="20">The sequence shown here is derived from an EMBL/GenBank/DDBJ whole genome shotgun (WGS) entry which is preliminary data.</text>
</comment>
<evidence type="ECO:0000256" key="7">
    <source>
        <dbReference type="ARBA" id="ARBA00017684"/>
    </source>
</evidence>
<sequence length="359" mass="39693">MATLTVEAAKPYEVHIGQGMLKVLQENYRGMLENTDKIGIIADEKVAALHLDYLNAHLKDTVEIFIFKIPAGEQAKSIDCFMDCQTFLLDHNFSRKSILLAFGGGATGDLAGFVASTYMRGIRFIQIPTTILAHDSAVGGKTAINHPSGKNMIGTFYQPSAVIYDTHFLKTLPVQEVRSGMAEVIKHAFISNEDWLAELLAVNDFSQMDEKDLAVYLERGIAVKSAIVEEDEFESGVRKFLNFGHTLAHAIEAVSGYGTITHGEAVAIGMAYALELSGHEKSGEFLEWCINNKYPLNAINKLSFEKLSAVMKKDKKSSEGLLNFVLLKETGRPYMETIDEQTARRTFMALSAKLGEMHI</sequence>
<evidence type="ECO:0000256" key="5">
    <source>
        <dbReference type="ARBA" id="ARBA00005412"/>
    </source>
</evidence>
<dbReference type="HAMAP" id="MF_00110">
    <property type="entry name" value="DHQ_synthase"/>
    <property type="match status" value="1"/>
</dbReference>
<dbReference type="EMBL" id="JBHRUJ010000016">
    <property type="protein sequence ID" value="MFC3211424.1"/>
    <property type="molecule type" value="Genomic_DNA"/>
</dbReference>
<dbReference type="PANTHER" id="PTHR43622:SF7">
    <property type="entry name" value="3-DEHYDROQUINATE SYNTHASE, CHLOROPLASTIC"/>
    <property type="match status" value="1"/>
</dbReference>
<comment type="similarity">
    <text evidence="5 17">Belongs to the sugar phosphate cyclases superfamily. Dehydroquinate synthase family.</text>
</comment>
<evidence type="ECO:0000313" key="20">
    <source>
        <dbReference type="EMBL" id="MFC3211424.1"/>
    </source>
</evidence>
<evidence type="ECO:0000313" key="21">
    <source>
        <dbReference type="Proteomes" id="UP001595625"/>
    </source>
</evidence>
<proteinExistence type="inferred from homology"/>
<evidence type="ECO:0000259" key="18">
    <source>
        <dbReference type="Pfam" id="PF01761"/>
    </source>
</evidence>
<keyword evidence="21" id="KW-1185">Reference proteome</keyword>
<dbReference type="SUPFAM" id="SSF56796">
    <property type="entry name" value="Dehydroquinate synthase-like"/>
    <property type="match status" value="1"/>
</dbReference>
<comment type="catalytic activity">
    <reaction evidence="1 17">
        <text>7-phospho-2-dehydro-3-deoxy-D-arabino-heptonate = 3-dehydroquinate + phosphate</text>
        <dbReference type="Rhea" id="RHEA:21968"/>
        <dbReference type="ChEBI" id="CHEBI:32364"/>
        <dbReference type="ChEBI" id="CHEBI:43474"/>
        <dbReference type="ChEBI" id="CHEBI:58394"/>
        <dbReference type="EC" id="4.2.3.4"/>
    </reaction>
</comment>
<keyword evidence="16 17" id="KW-0170">Cobalt</keyword>
<evidence type="ECO:0000256" key="9">
    <source>
        <dbReference type="ARBA" id="ARBA00022605"/>
    </source>
</evidence>
<keyword evidence="10 17" id="KW-0479">Metal-binding</keyword>
<feature type="domain" description="3-dehydroquinate synthase C-terminal" evidence="19">
    <location>
        <begin position="180"/>
        <end position="317"/>
    </location>
</feature>
<evidence type="ECO:0000256" key="14">
    <source>
        <dbReference type="ARBA" id="ARBA00023141"/>
    </source>
</evidence>
<comment type="function">
    <text evidence="17">Catalyzes the conversion of 3-deoxy-D-arabino-heptulosonate 7-phosphate (DAHP) to dehydroquinate (DHQ).</text>
</comment>
<comment type="cofactor">
    <cofactor evidence="17">
        <name>Co(2+)</name>
        <dbReference type="ChEBI" id="CHEBI:48828"/>
    </cofactor>
    <cofactor evidence="17">
        <name>Zn(2+)</name>
        <dbReference type="ChEBI" id="CHEBI:29105"/>
    </cofactor>
    <text evidence="17">Binds 1 divalent metal cation per subunit. Can use either Co(2+) or Zn(2+).</text>
</comment>
<evidence type="ECO:0000256" key="6">
    <source>
        <dbReference type="ARBA" id="ARBA00013031"/>
    </source>
</evidence>
<feature type="binding site" evidence="17">
    <location>
        <position position="183"/>
    </location>
    <ligand>
        <name>Zn(2+)</name>
        <dbReference type="ChEBI" id="CHEBI:29105"/>
    </ligand>
</feature>
<name>A0ABV7KPT9_PLAOK</name>
<dbReference type="EC" id="4.2.3.4" evidence="6 17"/>
<evidence type="ECO:0000256" key="10">
    <source>
        <dbReference type="ARBA" id="ARBA00022723"/>
    </source>
</evidence>
<organism evidence="20 21">
    <name type="scientific">Planomicrobium okeanokoites</name>
    <name type="common">Planococcus okeanokoites</name>
    <name type="synonym">Flavobacterium okeanokoites</name>
    <dbReference type="NCBI Taxonomy" id="244"/>
    <lineage>
        <taxon>Bacteria</taxon>
        <taxon>Bacillati</taxon>
        <taxon>Bacillota</taxon>
        <taxon>Bacilli</taxon>
        <taxon>Bacillales</taxon>
        <taxon>Caryophanaceae</taxon>
        <taxon>Planomicrobium</taxon>
    </lineage>
</organism>
<dbReference type="GO" id="GO:0003856">
    <property type="term" value="F:3-dehydroquinate synthase activity"/>
    <property type="evidence" value="ECO:0007669"/>
    <property type="project" value="UniProtKB-EC"/>
</dbReference>
<gene>
    <name evidence="17 20" type="primary">aroB</name>
    <name evidence="20" type="ORF">ACFOEJ_10100</name>
</gene>
<evidence type="ECO:0000256" key="8">
    <source>
        <dbReference type="ARBA" id="ARBA00022490"/>
    </source>
</evidence>
<dbReference type="Gene3D" id="1.20.1090.10">
    <property type="entry name" value="Dehydroquinate synthase-like - alpha domain"/>
    <property type="match status" value="1"/>
</dbReference>
<evidence type="ECO:0000259" key="19">
    <source>
        <dbReference type="Pfam" id="PF24621"/>
    </source>
</evidence>
<feature type="binding site" evidence="17">
    <location>
        <position position="150"/>
    </location>
    <ligand>
        <name>NAD(+)</name>
        <dbReference type="ChEBI" id="CHEBI:57540"/>
    </ligand>
</feature>
<dbReference type="InterPro" id="IPR030963">
    <property type="entry name" value="DHQ_synth_fam"/>
</dbReference>
<keyword evidence="15 17" id="KW-0456">Lyase</keyword>
<evidence type="ECO:0000256" key="1">
    <source>
        <dbReference type="ARBA" id="ARBA00001393"/>
    </source>
</evidence>
<feature type="binding site" evidence="17">
    <location>
        <position position="262"/>
    </location>
    <ligand>
        <name>Zn(2+)</name>
        <dbReference type="ChEBI" id="CHEBI:29105"/>
    </ligand>
</feature>
<keyword evidence="14 17" id="KW-0057">Aromatic amino acid biosynthesis</keyword>
<reference evidence="21" key="1">
    <citation type="journal article" date="2019" name="Int. J. Syst. Evol. Microbiol.">
        <title>The Global Catalogue of Microorganisms (GCM) 10K type strain sequencing project: providing services to taxonomists for standard genome sequencing and annotation.</title>
        <authorList>
            <consortium name="The Broad Institute Genomics Platform"/>
            <consortium name="The Broad Institute Genome Sequencing Center for Infectious Disease"/>
            <person name="Wu L."/>
            <person name="Ma J."/>
        </authorList>
    </citation>
    <scope>NUCLEOTIDE SEQUENCE [LARGE SCALE GENOMIC DNA]</scope>
    <source>
        <strain evidence="21">CCM 320</strain>
    </source>
</reference>
<protein>
    <recommendedName>
        <fullName evidence="7 17">3-dehydroquinate synthase</fullName>
        <shortName evidence="17">DHQS</shortName>
        <ecNumber evidence="6 17">4.2.3.4</ecNumber>
    </recommendedName>
</protein>
<comment type="cofactor">
    <cofactor evidence="2 17">
        <name>NAD(+)</name>
        <dbReference type="ChEBI" id="CHEBI:57540"/>
    </cofactor>
</comment>
<feature type="binding site" evidence="17">
    <location>
        <begin position="105"/>
        <end position="109"/>
    </location>
    <ligand>
        <name>NAD(+)</name>
        <dbReference type="ChEBI" id="CHEBI:57540"/>
    </ligand>
</feature>
<evidence type="ECO:0000256" key="15">
    <source>
        <dbReference type="ARBA" id="ARBA00023239"/>
    </source>
</evidence>
<evidence type="ECO:0000256" key="17">
    <source>
        <dbReference type="HAMAP-Rule" id="MF_00110"/>
    </source>
</evidence>